<feature type="domain" description="Autotransporter" evidence="1">
    <location>
        <begin position="648"/>
        <end position="750"/>
    </location>
</feature>
<dbReference type="NCBIfam" id="TIGR01414">
    <property type="entry name" value="autotrans_barl"/>
    <property type="match status" value="1"/>
</dbReference>
<protein>
    <recommendedName>
        <fullName evidence="1">Autotransporter domain-containing protein</fullName>
    </recommendedName>
</protein>
<evidence type="ECO:0000259" key="1">
    <source>
        <dbReference type="PROSITE" id="PS51208"/>
    </source>
</evidence>
<accession>A0A840R845</accession>
<dbReference type="CDD" id="cd01344">
    <property type="entry name" value="PL2_Passenger_AT"/>
    <property type="match status" value="1"/>
</dbReference>
<dbReference type="InterPro" id="IPR036709">
    <property type="entry name" value="Autotransporte_beta_dom_sf"/>
</dbReference>
<dbReference type="InterPro" id="IPR011050">
    <property type="entry name" value="Pectin_lyase_fold/virulence"/>
</dbReference>
<dbReference type="SUPFAM" id="SSF103515">
    <property type="entry name" value="Autotransporter"/>
    <property type="match status" value="1"/>
</dbReference>
<organism evidence="2 3">
    <name type="scientific">Silvimonas terrae</name>
    <dbReference type="NCBI Taxonomy" id="300266"/>
    <lineage>
        <taxon>Bacteria</taxon>
        <taxon>Pseudomonadati</taxon>
        <taxon>Pseudomonadota</taxon>
        <taxon>Betaproteobacteria</taxon>
        <taxon>Neisseriales</taxon>
        <taxon>Chitinibacteraceae</taxon>
        <taxon>Silvimonas</taxon>
    </lineage>
</organism>
<name>A0A840R845_9NEIS</name>
<gene>
    <name evidence="2" type="ORF">HNQ50_000219</name>
</gene>
<dbReference type="Gene3D" id="2.160.20.20">
    <property type="match status" value="1"/>
</dbReference>
<dbReference type="Proteomes" id="UP000543030">
    <property type="component" value="Unassembled WGS sequence"/>
</dbReference>
<dbReference type="InterPro" id="IPR005546">
    <property type="entry name" value="Autotransporte_beta"/>
</dbReference>
<dbReference type="AlphaFoldDB" id="A0A840R845"/>
<reference evidence="2 3" key="1">
    <citation type="submission" date="2020-08" db="EMBL/GenBank/DDBJ databases">
        <title>Genomic Encyclopedia of Type Strains, Phase IV (KMG-IV): sequencing the most valuable type-strain genomes for metagenomic binning, comparative biology and taxonomic classification.</title>
        <authorList>
            <person name="Goeker M."/>
        </authorList>
    </citation>
    <scope>NUCLEOTIDE SEQUENCE [LARGE SCALE GENOMIC DNA]</scope>
    <source>
        <strain evidence="2 3">DSM 18233</strain>
    </source>
</reference>
<dbReference type="SUPFAM" id="SSF51126">
    <property type="entry name" value="Pectin lyase-like"/>
    <property type="match status" value="1"/>
</dbReference>
<dbReference type="EMBL" id="JACHHN010000001">
    <property type="protein sequence ID" value="MBB5189509.1"/>
    <property type="molecule type" value="Genomic_DNA"/>
</dbReference>
<proteinExistence type="predicted"/>
<dbReference type="GO" id="GO:0019867">
    <property type="term" value="C:outer membrane"/>
    <property type="evidence" value="ECO:0007669"/>
    <property type="project" value="InterPro"/>
</dbReference>
<evidence type="ECO:0000313" key="3">
    <source>
        <dbReference type="Proteomes" id="UP000543030"/>
    </source>
</evidence>
<dbReference type="InterPro" id="IPR043990">
    <property type="entry name" value="AC_1"/>
</dbReference>
<dbReference type="InterPro" id="IPR006315">
    <property type="entry name" value="OM_autotransptr_brl_dom"/>
</dbReference>
<dbReference type="InterPro" id="IPR012332">
    <property type="entry name" value="Autotransporter_pectin_lyase_C"/>
</dbReference>
<comment type="caution">
    <text evidence="2">The sequence shown here is derived from an EMBL/GenBank/DDBJ whole genome shotgun (WGS) entry which is preliminary data.</text>
</comment>
<sequence length="750" mass="76627">MTGLLSPLGHAQITLPSSTGVTVTLNSAYPGEASFTLPAGSQISNAGTAVTGDNTQDWQFTNYGTVQNSATVAASALKLGSLDVVTTGIASRVDNYGTIVSNASTSGGPSGVQFTHGGIVYNYAGALISGPDGVHTDTASVAVYNDGEIHSTVSSAIYTGRGALIENHATGVISGYRGIVSNGAYPVDIKNEGTISTSNNALWFFGGGVYSLLNTASGVIRGGNPTNATALFTSGAQSQIINYGLIQNPSSGSAIDSSADQNIFINAGRVLAGGTAMVLSGDGNTVYNLGLLSGSTAIQLTGNNNTIVLGSHVALPTLGVDVYGPGSNLVGDLTSTGADSSVRLTDSGSEDVAITGFEHLIMAGTDWTLSGRIVMSDTAPDALHIQSGTLLLTGTWQGSGTQIDPGGTLLVGNATTPGATLNSPLGIRNAGTLGGYGQLMGDITNQGQIKVADAAATLGTQGNGTLTVIGALTNDGTIDLRGQTPGNQLRLAGNLNGHGNVLLNTALGNDRSLTDQLVMDASHGAATASGQTALQITNRGGAGDVTERGILVVALQNGASTAPDSFVLAGRAVAGLYEYALVRDPQDQQWYLQSTYTPPPTPPAPPTPIPRYRPEIGAYIGNAYAATTLFNHDLQDRQAGCNNTVVDASLEPCAGWVRLAGSVLDGSAVQNQVNLRSHLWLIQAGTDIARWPANADGQFHLGIMAGFGQVNTWSQADHNPNHAAGSVDSYTAGLYGTWFADDSQRLGAYR</sequence>
<keyword evidence="3" id="KW-1185">Reference proteome</keyword>
<evidence type="ECO:0000313" key="2">
    <source>
        <dbReference type="EMBL" id="MBB5189509.1"/>
    </source>
</evidence>
<dbReference type="Gene3D" id="2.40.128.130">
    <property type="entry name" value="Autotransporter beta-domain"/>
    <property type="match status" value="1"/>
</dbReference>
<dbReference type="Pfam" id="PF18883">
    <property type="entry name" value="AC_1"/>
    <property type="match status" value="1"/>
</dbReference>
<dbReference type="PROSITE" id="PS51208">
    <property type="entry name" value="AUTOTRANSPORTER"/>
    <property type="match status" value="1"/>
</dbReference>